<reference evidence="1 2" key="2">
    <citation type="journal article" date="2022" name="Mol. Ecol. Resour.">
        <title>The genomes of chicory, endive, great burdock and yacon provide insights into Asteraceae paleo-polyploidization history and plant inulin production.</title>
        <authorList>
            <person name="Fan W."/>
            <person name="Wang S."/>
            <person name="Wang H."/>
            <person name="Wang A."/>
            <person name="Jiang F."/>
            <person name="Liu H."/>
            <person name="Zhao H."/>
            <person name="Xu D."/>
            <person name="Zhang Y."/>
        </authorList>
    </citation>
    <scope>NUCLEOTIDE SEQUENCE [LARGE SCALE GENOMIC DNA]</scope>
    <source>
        <strain evidence="2">cv. Yunnan</strain>
        <tissue evidence="1">Leaves</tissue>
    </source>
</reference>
<proteinExistence type="predicted"/>
<keyword evidence="2" id="KW-1185">Reference proteome</keyword>
<reference evidence="2" key="1">
    <citation type="journal article" date="2022" name="Mol. Ecol. Resour.">
        <title>The genomes of chicory, endive, great burdock and yacon provide insights into Asteraceae palaeo-polyploidization history and plant inulin production.</title>
        <authorList>
            <person name="Fan W."/>
            <person name="Wang S."/>
            <person name="Wang H."/>
            <person name="Wang A."/>
            <person name="Jiang F."/>
            <person name="Liu H."/>
            <person name="Zhao H."/>
            <person name="Xu D."/>
            <person name="Zhang Y."/>
        </authorList>
    </citation>
    <scope>NUCLEOTIDE SEQUENCE [LARGE SCALE GENOMIC DNA]</scope>
    <source>
        <strain evidence="2">cv. Yunnan</strain>
    </source>
</reference>
<organism evidence="1 2">
    <name type="scientific">Smallanthus sonchifolius</name>
    <dbReference type="NCBI Taxonomy" id="185202"/>
    <lineage>
        <taxon>Eukaryota</taxon>
        <taxon>Viridiplantae</taxon>
        <taxon>Streptophyta</taxon>
        <taxon>Embryophyta</taxon>
        <taxon>Tracheophyta</taxon>
        <taxon>Spermatophyta</taxon>
        <taxon>Magnoliopsida</taxon>
        <taxon>eudicotyledons</taxon>
        <taxon>Gunneridae</taxon>
        <taxon>Pentapetalae</taxon>
        <taxon>asterids</taxon>
        <taxon>campanulids</taxon>
        <taxon>Asterales</taxon>
        <taxon>Asteraceae</taxon>
        <taxon>Asteroideae</taxon>
        <taxon>Heliantheae alliance</taxon>
        <taxon>Millerieae</taxon>
        <taxon>Smallanthus</taxon>
    </lineage>
</organism>
<dbReference type="Proteomes" id="UP001056120">
    <property type="component" value="Linkage Group LG03"/>
</dbReference>
<comment type="caution">
    <text evidence="1">The sequence shown here is derived from an EMBL/GenBank/DDBJ whole genome shotgun (WGS) entry which is preliminary data.</text>
</comment>
<gene>
    <name evidence="1" type="ORF">L1987_09048</name>
</gene>
<sequence>MIDFLCRSKIQFALTTNPTIYIPYMEDFRSTAIYSTEQGIPQIKAKVDGKDITFSEATPRKHLKLQDEGAAISYSKEATPRKHLALLHATAETEDEVES</sequence>
<evidence type="ECO:0000313" key="1">
    <source>
        <dbReference type="EMBL" id="KAI3821480.1"/>
    </source>
</evidence>
<name>A0ACB9JP92_9ASTR</name>
<dbReference type="EMBL" id="CM042020">
    <property type="protein sequence ID" value="KAI3821480.1"/>
    <property type="molecule type" value="Genomic_DNA"/>
</dbReference>
<evidence type="ECO:0000313" key="2">
    <source>
        <dbReference type="Proteomes" id="UP001056120"/>
    </source>
</evidence>
<accession>A0ACB9JP92</accession>
<protein>
    <submittedName>
        <fullName evidence="1">Uncharacterized protein</fullName>
    </submittedName>
</protein>